<dbReference type="EMBL" id="JACPRF010000119">
    <property type="protein sequence ID" value="MBI2875997.1"/>
    <property type="molecule type" value="Genomic_DNA"/>
</dbReference>
<protein>
    <recommendedName>
        <fullName evidence="3">Sulfurtransferase complex subunit TusB</fullName>
    </recommendedName>
</protein>
<proteinExistence type="predicted"/>
<gene>
    <name evidence="1" type="ORF">HYY20_03875</name>
</gene>
<evidence type="ECO:0008006" key="3">
    <source>
        <dbReference type="Google" id="ProtNLM"/>
    </source>
</evidence>
<dbReference type="Proteomes" id="UP000769766">
    <property type="component" value="Unassembled WGS sequence"/>
</dbReference>
<comment type="caution">
    <text evidence="1">The sequence shown here is derived from an EMBL/GenBank/DDBJ whole genome shotgun (WGS) entry which is preliminary data.</text>
</comment>
<reference evidence="1" key="1">
    <citation type="submission" date="2020-07" db="EMBL/GenBank/DDBJ databases">
        <title>Huge and variable diversity of episymbiotic CPR bacteria and DPANN archaea in groundwater ecosystems.</title>
        <authorList>
            <person name="He C.Y."/>
            <person name="Keren R."/>
            <person name="Whittaker M."/>
            <person name="Farag I.F."/>
            <person name="Doudna J."/>
            <person name="Cate J.H.D."/>
            <person name="Banfield J.F."/>
        </authorList>
    </citation>
    <scope>NUCLEOTIDE SEQUENCE</scope>
    <source>
        <strain evidence="1">NC_groundwater_672_Ag_B-0.1um_62_36</strain>
    </source>
</reference>
<dbReference type="AlphaFoldDB" id="A0A932FW64"/>
<dbReference type="Gene3D" id="3.40.1260.10">
    <property type="entry name" value="DsrEFH-like"/>
    <property type="match status" value="1"/>
</dbReference>
<evidence type="ECO:0000313" key="1">
    <source>
        <dbReference type="EMBL" id="MBI2875997.1"/>
    </source>
</evidence>
<evidence type="ECO:0000313" key="2">
    <source>
        <dbReference type="Proteomes" id="UP000769766"/>
    </source>
</evidence>
<accession>A0A932FW64</accession>
<sequence length="87" mass="9840">MKILHILRQKDDAYAWEAAELQGQGPETEVIVLLLHDAVFSSPNHPSLKIFACQDDLRARGLGDRFPALSYSEIVQLIFDCDTVVNW</sequence>
<dbReference type="SUPFAM" id="SSF75169">
    <property type="entry name" value="DsrEFH-like"/>
    <property type="match status" value="1"/>
</dbReference>
<name>A0A932FW64_UNCTE</name>
<organism evidence="1 2">
    <name type="scientific">Tectimicrobiota bacterium</name>
    <dbReference type="NCBI Taxonomy" id="2528274"/>
    <lineage>
        <taxon>Bacteria</taxon>
        <taxon>Pseudomonadati</taxon>
        <taxon>Nitrospinota/Tectimicrobiota group</taxon>
        <taxon>Candidatus Tectimicrobiota</taxon>
    </lineage>
</organism>
<dbReference type="InterPro" id="IPR027396">
    <property type="entry name" value="DsrEFH-like"/>
</dbReference>